<dbReference type="InterPro" id="IPR000847">
    <property type="entry name" value="LysR_HTH_N"/>
</dbReference>
<dbReference type="Proteomes" id="UP001258994">
    <property type="component" value="Chromosome"/>
</dbReference>
<dbReference type="Gene3D" id="1.10.10.10">
    <property type="entry name" value="Winged helix-like DNA-binding domain superfamily/Winged helix DNA-binding domain"/>
    <property type="match status" value="1"/>
</dbReference>
<dbReference type="PANTHER" id="PTHR30118:SF15">
    <property type="entry name" value="TRANSCRIPTIONAL REGULATORY PROTEIN"/>
    <property type="match status" value="1"/>
</dbReference>
<sequence length="316" mass="35900">MDNSTEKQLNRIDLNLLIALSVLLKEKNVSKAAEVLFLTQSAMSKTLKRLRDLFNDELLFRSANKMHITIKGEQLQKQLPTLLASLNSFMQEDKFDPITCDMSFSVSVPAAMNHSVLLPLLQILAEQAPKIRITEHPALVDPYNMLENNDIDFAIHFADNNDANFTVTPCEKFSLAIFSGKHHPLLCESKGEVKKNISYEDCLQYNFIAMNHGDNTQTKITSTIHAILNEPKYIEKLVFKSNQLLLITELLATTDSLYIGPEHLLRVSNLSNTIAPVHTFDLADDNKVPTYLIEHKRVTNSLAHQWLKQKILEQFN</sequence>
<keyword evidence="7" id="KW-1185">Reference proteome</keyword>
<evidence type="ECO:0000256" key="4">
    <source>
        <dbReference type="ARBA" id="ARBA00023163"/>
    </source>
</evidence>
<dbReference type="InterPro" id="IPR005119">
    <property type="entry name" value="LysR_subst-bd"/>
</dbReference>
<dbReference type="PANTHER" id="PTHR30118">
    <property type="entry name" value="HTH-TYPE TRANSCRIPTIONAL REGULATOR LEUO-RELATED"/>
    <property type="match status" value="1"/>
</dbReference>
<dbReference type="EMBL" id="CP134145">
    <property type="protein sequence ID" value="WNC73867.1"/>
    <property type="molecule type" value="Genomic_DNA"/>
</dbReference>
<dbReference type="InterPro" id="IPR050389">
    <property type="entry name" value="LysR-type_TF"/>
</dbReference>
<accession>A0ABY9TYF5</accession>
<evidence type="ECO:0000256" key="2">
    <source>
        <dbReference type="ARBA" id="ARBA00023015"/>
    </source>
</evidence>
<name>A0ABY9TYF5_9GAMM</name>
<evidence type="ECO:0000256" key="1">
    <source>
        <dbReference type="ARBA" id="ARBA00009437"/>
    </source>
</evidence>
<protein>
    <submittedName>
        <fullName evidence="6">LysR family transcriptional regulator</fullName>
    </submittedName>
</protein>
<dbReference type="PRINTS" id="PR00039">
    <property type="entry name" value="HTHLYSR"/>
</dbReference>
<dbReference type="SUPFAM" id="SSF53850">
    <property type="entry name" value="Periplasmic binding protein-like II"/>
    <property type="match status" value="1"/>
</dbReference>
<dbReference type="SUPFAM" id="SSF46785">
    <property type="entry name" value="Winged helix' DNA-binding domain"/>
    <property type="match status" value="1"/>
</dbReference>
<dbReference type="Pfam" id="PF00126">
    <property type="entry name" value="HTH_1"/>
    <property type="match status" value="1"/>
</dbReference>
<gene>
    <name evidence="6" type="ORF">RGQ13_07710</name>
</gene>
<keyword evidence="2" id="KW-0805">Transcription regulation</keyword>
<proteinExistence type="inferred from homology"/>
<keyword evidence="3" id="KW-0238">DNA-binding</keyword>
<organism evidence="6 7">
    <name type="scientific">Thalassotalea psychrophila</name>
    <dbReference type="NCBI Taxonomy" id="3065647"/>
    <lineage>
        <taxon>Bacteria</taxon>
        <taxon>Pseudomonadati</taxon>
        <taxon>Pseudomonadota</taxon>
        <taxon>Gammaproteobacteria</taxon>
        <taxon>Alteromonadales</taxon>
        <taxon>Colwelliaceae</taxon>
        <taxon>Thalassotalea</taxon>
    </lineage>
</organism>
<feature type="domain" description="HTH lysR-type" evidence="5">
    <location>
        <begin position="12"/>
        <end position="69"/>
    </location>
</feature>
<dbReference type="InterPro" id="IPR036390">
    <property type="entry name" value="WH_DNA-bd_sf"/>
</dbReference>
<comment type="similarity">
    <text evidence="1">Belongs to the LysR transcriptional regulatory family.</text>
</comment>
<dbReference type="Gene3D" id="3.40.190.10">
    <property type="entry name" value="Periplasmic binding protein-like II"/>
    <property type="match status" value="2"/>
</dbReference>
<dbReference type="InterPro" id="IPR036388">
    <property type="entry name" value="WH-like_DNA-bd_sf"/>
</dbReference>
<reference evidence="7" key="1">
    <citation type="submission" date="2023-09" db="EMBL/GenBank/DDBJ databases">
        <authorList>
            <person name="Li S."/>
            <person name="Li X."/>
            <person name="Zhang C."/>
            <person name="Zhao Z."/>
        </authorList>
    </citation>
    <scope>NUCLEOTIDE SEQUENCE [LARGE SCALE GENOMIC DNA]</scope>
    <source>
        <strain evidence="7">SQ149</strain>
    </source>
</reference>
<dbReference type="PROSITE" id="PS50931">
    <property type="entry name" value="HTH_LYSR"/>
    <property type="match status" value="1"/>
</dbReference>
<dbReference type="Pfam" id="PF03466">
    <property type="entry name" value="LysR_substrate"/>
    <property type="match status" value="1"/>
</dbReference>
<dbReference type="RefSeq" id="WP_348392977.1">
    <property type="nucleotide sequence ID" value="NZ_CP134145.1"/>
</dbReference>
<evidence type="ECO:0000256" key="3">
    <source>
        <dbReference type="ARBA" id="ARBA00023125"/>
    </source>
</evidence>
<evidence type="ECO:0000259" key="5">
    <source>
        <dbReference type="PROSITE" id="PS50931"/>
    </source>
</evidence>
<evidence type="ECO:0000313" key="6">
    <source>
        <dbReference type="EMBL" id="WNC73867.1"/>
    </source>
</evidence>
<keyword evidence="4" id="KW-0804">Transcription</keyword>
<evidence type="ECO:0000313" key="7">
    <source>
        <dbReference type="Proteomes" id="UP001258994"/>
    </source>
</evidence>